<organism evidence="6 7">
    <name type="scientific">Zunongwangia profunda (strain DSM 18752 / CCTCC AB 206139 / SM-A87)</name>
    <name type="common">Wangia profunda</name>
    <dbReference type="NCBI Taxonomy" id="655815"/>
    <lineage>
        <taxon>Bacteria</taxon>
        <taxon>Pseudomonadati</taxon>
        <taxon>Bacteroidota</taxon>
        <taxon>Flavobacteriia</taxon>
        <taxon>Flavobacteriales</taxon>
        <taxon>Flavobacteriaceae</taxon>
        <taxon>Zunongwangia</taxon>
    </lineage>
</organism>
<dbReference type="SUPFAM" id="SSF53448">
    <property type="entry name" value="Nucleotide-diphospho-sugar transferases"/>
    <property type="match status" value="1"/>
</dbReference>
<dbReference type="Pfam" id="PF00535">
    <property type="entry name" value="Glycos_transf_2"/>
    <property type="match status" value="1"/>
</dbReference>
<evidence type="ECO:0000313" key="7">
    <source>
        <dbReference type="Proteomes" id="UP000001654"/>
    </source>
</evidence>
<keyword evidence="3 6" id="KW-0808">Transferase</keyword>
<dbReference type="Gene3D" id="3.90.550.10">
    <property type="entry name" value="Spore Coat Polysaccharide Biosynthesis Protein SpsA, Chain A"/>
    <property type="match status" value="1"/>
</dbReference>
<proteinExistence type="inferred from homology"/>
<dbReference type="PANTHER" id="PTHR43630">
    <property type="entry name" value="POLY-BETA-1,6-N-ACETYL-D-GLUCOSAMINE SYNTHASE"/>
    <property type="match status" value="1"/>
</dbReference>
<dbReference type="KEGG" id="zpr:ZPR_4299"/>
<keyword evidence="2" id="KW-0328">Glycosyltransferase</keyword>
<name>D5BB61_ZUNPS</name>
<dbReference type="Proteomes" id="UP000001654">
    <property type="component" value="Chromosome"/>
</dbReference>
<evidence type="ECO:0000256" key="3">
    <source>
        <dbReference type="ARBA" id="ARBA00022679"/>
    </source>
</evidence>
<evidence type="ECO:0000259" key="5">
    <source>
        <dbReference type="Pfam" id="PF00535"/>
    </source>
</evidence>
<accession>D5BB61</accession>
<evidence type="ECO:0000256" key="1">
    <source>
        <dbReference type="ARBA" id="ARBA00006739"/>
    </source>
</evidence>
<dbReference type="AlphaFoldDB" id="D5BB61"/>
<keyword evidence="7" id="KW-1185">Reference proteome</keyword>
<dbReference type="PANTHER" id="PTHR43630:SF1">
    <property type="entry name" value="POLY-BETA-1,6-N-ACETYL-D-GLUCOSAMINE SYNTHASE"/>
    <property type="match status" value="1"/>
</dbReference>
<evidence type="ECO:0000256" key="2">
    <source>
        <dbReference type="ARBA" id="ARBA00022676"/>
    </source>
</evidence>
<feature type="transmembrane region" description="Helical" evidence="4">
    <location>
        <begin position="37"/>
        <end position="57"/>
    </location>
</feature>
<dbReference type="InterPro" id="IPR029044">
    <property type="entry name" value="Nucleotide-diphossugar_trans"/>
</dbReference>
<dbReference type="GO" id="GO:0016757">
    <property type="term" value="F:glycosyltransferase activity"/>
    <property type="evidence" value="ECO:0007669"/>
    <property type="project" value="UniProtKB-KW"/>
</dbReference>
<keyword evidence="4" id="KW-0472">Membrane</keyword>
<feature type="transmembrane region" description="Helical" evidence="4">
    <location>
        <begin position="347"/>
        <end position="366"/>
    </location>
</feature>
<protein>
    <submittedName>
        <fullName evidence="6">Transmembrane family-2 glycosyl transferase</fullName>
    </submittedName>
</protein>
<gene>
    <name evidence="6" type="ordered locus">ZPR_4299</name>
</gene>
<evidence type="ECO:0000256" key="4">
    <source>
        <dbReference type="SAM" id="Phobius"/>
    </source>
</evidence>
<evidence type="ECO:0000313" key="6">
    <source>
        <dbReference type="EMBL" id="ADF54601.1"/>
    </source>
</evidence>
<dbReference type="RefSeq" id="WP_013073661.1">
    <property type="nucleotide sequence ID" value="NC_014041.1"/>
</dbReference>
<keyword evidence="4 6" id="KW-0812">Transmembrane</keyword>
<keyword evidence="4" id="KW-1133">Transmembrane helix</keyword>
<feature type="transmembrane region" description="Helical" evidence="4">
    <location>
        <begin position="386"/>
        <end position="406"/>
    </location>
</feature>
<feature type="transmembrane region" description="Helical" evidence="4">
    <location>
        <begin position="318"/>
        <end position="341"/>
    </location>
</feature>
<sequence length="413" mass="47445">MTRKLNYSSFAKLRKSIFAINYHSVTETSPVREKEKMLMLIFVVLIALSYASLMIALKKGWSRLETPLYDYETPENRFSIVIPFRNEAENLPELLESLLLLNYPLELFEIFLVNDDSADDSEKIISEFIEKQPQFDLKVIQNSRSSNSPKKDAIKTAIEISKFDYILTTDADCKIPQNWLQSFNTEIIKSNPAMIAAPVTIEVNTPKFGTAFEALDFLSLQISGAGAFGLNRAFMANGANLCYKKEVFFNQNGFDGNSDIASGDDVFLLQKFIKQQLKVTFLKDKFVVVTTKPLNNFKKMVQQRIRWASKTSAYTSNFAKLIGIIVFIMNLAFSLSLLLGIFKLFPFPYFMILFLVKFNVDFVLLYNASQFFKQESLMRHYMISSVLHPFFSVYVAFLSLFGGYQWKGRTFKR</sequence>
<dbReference type="HOGENOM" id="CLU_055604_1_0_10"/>
<comment type="similarity">
    <text evidence="1">Belongs to the glycosyltransferase 2 family.</text>
</comment>
<dbReference type="STRING" id="655815.ZPR_4299"/>
<dbReference type="InterPro" id="IPR001173">
    <property type="entry name" value="Glyco_trans_2-like"/>
</dbReference>
<reference evidence="6 7" key="1">
    <citation type="journal article" date="2010" name="BMC Genomics">
        <title>The complete genome of Zunongwangia profunda SM-A87 reveals its adaptation to the deep-sea environment and ecological role in sedimentary organic nitrogen degradation.</title>
        <authorList>
            <person name="Qin Q.L."/>
            <person name="Zhang X.Y."/>
            <person name="Wang X.M."/>
            <person name="Liu G.M."/>
            <person name="Chen X.L."/>
            <person name="Xie B.B."/>
            <person name="Dang H.Y."/>
            <person name="Zhou B.C."/>
            <person name="Yu J."/>
            <person name="Zhang Y.Z."/>
        </authorList>
    </citation>
    <scope>NUCLEOTIDE SEQUENCE [LARGE SCALE GENOMIC DNA]</scope>
    <source>
        <strain evidence="7">DSM 18752 / CCTCC AB 206139 / SM-A87</strain>
    </source>
</reference>
<dbReference type="CAZy" id="GT2">
    <property type="family name" value="Glycosyltransferase Family 2"/>
</dbReference>
<feature type="domain" description="Glycosyltransferase 2-like" evidence="5">
    <location>
        <begin position="79"/>
        <end position="197"/>
    </location>
</feature>
<dbReference type="EMBL" id="CP001650">
    <property type="protein sequence ID" value="ADF54601.1"/>
    <property type="molecule type" value="Genomic_DNA"/>
</dbReference>
<dbReference type="eggNOG" id="COG1215">
    <property type="taxonomic scope" value="Bacteria"/>
</dbReference>